<dbReference type="WBParaSite" id="ES5_v2.g23445.t1">
    <property type="protein sequence ID" value="ES5_v2.g23445.t1"/>
    <property type="gene ID" value="ES5_v2.g23445"/>
</dbReference>
<organism evidence="1 2">
    <name type="scientific">Panagrolaimus sp. ES5</name>
    <dbReference type="NCBI Taxonomy" id="591445"/>
    <lineage>
        <taxon>Eukaryota</taxon>
        <taxon>Metazoa</taxon>
        <taxon>Ecdysozoa</taxon>
        <taxon>Nematoda</taxon>
        <taxon>Chromadorea</taxon>
        <taxon>Rhabditida</taxon>
        <taxon>Tylenchina</taxon>
        <taxon>Panagrolaimomorpha</taxon>
        <taxon>Panagrolaimoidea</taxon>
        <taxon>Panagrolaimidae</taxon>
        <taxon>Panagrolaimus</taxon>
    </lineage>
</organism>
<proteinExistence type="predicted"/>
<name>A0AC34G1D9_9BILA</name>
<sequence>MERAKPFGICPIRRRIYDELFDELIRQVTVNCAERGLLLLRIREEIRLTLLAYQSVLESAIAYGIRKAVSVEKQQTNAVVERDEERSKNVELQHRIEQLQKQLTTERMIKEEEVKLLEQSMKDENERLLESNRILKMHLQSIIQMDQQQAPQTKD</sequence>
<evidence type="ECO:0000313" key="1">
    <source>
        <dbReference type="Proteomes" id="UP000887579"/>
    </source>
</evidence>
<reference evidence="2" key="1">
    <citation type="submission" date="2022-11" db="UniProtKB">
        <authorList>
            <consortium name="WormBaseParasite"/>
        </authorList>
    </citation>
    <scope>IDENTIFICATION</scope>
</reference>
<dbReference type="Proteomes" id="UP000887579">
    <property type="component" value="Unplaced"/>
</dbReference>
<evidence type="ECO:0000313" key="2">
    <source>
        <dbReference type="WBParaSite" id="ES5_v2.g23445.t1"/>
    </source>
</evidence>
<protein>
    <submittedName>
        <fullName evidence="2">Axonemal dynein light intermediate polypeptide 1</fullName>
    </submittedName>
</protein>
<accession>A0AC34G1D9</accession>